<dbReference type="InterPro" id="IPR050738">
    <property type="entry name" value="Sulfatase"/>
</dbReference>
<comment type="caution">
    <text evidence="7">The sequence shown here is derived from an EMBL/GenBank/DDBJ whole genome shotgun (WGS) entry which is preliminary data.</text>
</comment>
<dbReference type="Proteomes" id="UP001519460">
    <property type="component" value="Unassembled WGS sequence"/>
</dbReference>
<proteinExistence type="inferred from homology"/>
<reference evidence="7 8" key="1">
    <citation type="journal article" date="2023" name="Sci. Data">
        <title>Genome assembly of the Korean intertidal mud-creeper Batillaria attramentaria.</title>
        <authorList>
            <person name="Patra A.K."/>
            <person name="Ho P.T."/>
            <person name="Jun S."/>
            <person name="Lee S.J."/>
            <person name="Kim Y."/>
            <person name="Won Y.J."/>
        </authorList>
    </citation>
    <scope>NUCLEOTIDE SEQUENCE [LARGE SCALE GENOMIC DNA]</scope>
    <source>
        <strain evidence="7">Wonlab-2016</strain>
    </source>
</reference>
<dbReference type="EMBL" id="JACVVK020000016">
    <property type="protein sequence ID" value="KAK7504182.1"/>
    <property type="molecule type" value="Genomic_DNA"/>
</dbReference>
<sequence length="570" mass="63107">MQRELCVCLVIITIGKCVIPVKGTTPNLLFFVADDLGYGDLGCFGNDTIRTPNIDRLAAQGVRLTQNLAADTLCTPSRAAFLTGRYPIRSGMSASHSVRAFMYTASAGGLPANETTFAEVAKSAGYTTALLGKWHQGWSLDRSDPEHHHPLNQGFDYFYGVPLTNMEDFMDPRVNGLLDHFPNVPFQLLVTFTLVTVSVWCLVRVRYVSLWLGVLGVTLAGLLCGGLYLSMVNMKLLNSFMFRNFDLVEQPIHLPSVTSKLVMESQQFLQARHADNTPFLLVVSWLHVHIALVTAPQFRGRSQHGLYGDAVEEMDWGVGQVLGTLDQLGFTDNTLVYFTSDHGGAPRLTDRTGRHVGGHNGPFKGSKGDGSTEGSFRVPGIVRWPGKVSAGHVIQEPISLMDMLPTVASLLHVPLPSGVTLDGKDMVPLLTGQTSVSPHGFLFHYCQDQVHAVRYRPEQGDKVWKLALREPNPANKGPVLRCDGAFHLDPPHLYDITLDPGETSPVDLQQHADIQRKMLLELRVHLKSVVPVPSQFTLRSLIWQPWKQPCCTFPKCSCQDKKFLGRFDDW</sequence>
<dbReference type="Pfam" id="PF00884">
    <property type="entry name" value="Sulfatase"/>
    <property type="match status" value="1"/>
</dbReference>
<feature type="domain" description="Sulfatase N-terminal" evidence="6">
    <location>
        <begin position="26"/>
        <end position="412"/>
    </location>
</feature>
<dbReference type="Pfam" id="PF14707">
    <property type="entry name" value="Sulfatase_C"/>
    <property type="match status" value="1"/>
</dbReference>
<protein>
    <recommendedName>
        <fullName evidence="6">Sulfatase N-terminal domain-containing protein</fullName>
    </recommendedName>
</protein>
<dbReference type="AlphaFoldDB" id="A0ABD0LXF8"/>
<dbReference type="SUPFAM" id="SSF53649">
    <property type="entry name" value="Alkaline phosphatase-like"/>
    <property type="match status" value="1"/>
</dbReference>
<feature type="signal peptide" evidence="5">
    <location>
        <begin position="1"/>
        <end position="23"/>
    </location>
</feature>
<dbReference type="InterPro" id="IPR017850">
    <property type="entry name" value="Alkaline_phosphatase_core_sf"/>
</dbReference>
<evidence type="ECO:0000256" key="3">
    <source>
        <dbReference type="SAM" id="MobiDB-lite"/>
    </source>
</evidence>
<evidence type="ECO:0000259" key="6">
    <source>
        <dbReference type="Pfam" id="PF00884"/>
    </source>
</evidence>
<keyword evidence="4" id="KW-1133">Transmembrane helix</keyword>
<gene>
    <name evidence="7" type="ORF">BaRGS_00004486</name>
</gene>
<accession>A0ABD0LXF8</accession>
<feature type="region of interest" description="Disordered" evidence="3">
    <location>
        <begin position="347"/>
        <end position="373"/>
    </location>
</feature>
<feature type="transmembrane region" description="Helical" evidence="4">
    <location>
        <begin position="184"/>
        <end position="203"/>
    </location>
</feature>
<evidence type="ECO:0000256" key="2">
    <source>
        <dbReference type="ARBA" id="ARBA00008779"/>
    </source>
</evidence>
<evidence type="ECO:0000256" key="5">
    <source>
        <dbReference type="SAM" id="SignalP"/>
    </source>
</evidence>
<dbReference type="Gene3D" id="3.30.1120.10">
    <property type="match status" value="1"/>
</dbReference>
<dbReference type="InterPro" id="IPR000917">
    <property type="entry name" value="Sulfatase_N"/>
</dbReference>
<organism evidence="7 8">
    <name type="scientific">Batillaria attramentaria</name>
    <dbReference type="NCBI Taxonomy" id="370345"/>
    <lineage>
        <taxon>Eukaryota</taxon>
        <taxon>Metazoa</taxon>
        <taxon>Spiralia</taxon>
        <taxon>Lophotrochozoa</taxon>
        <taxon>Mollusca</taxon>
        <taxon>Gastropoda</taxon>
        <taxon>Caenogastropoda</taxon>
        <taxon>Sorbeoconcha</taxon>
        <taxon>Cerithioidea</taxon>
        <taxon>Batillariidae</taxon>
        <taxon>Batillaria</taxon>
    </lineage>
</organism>
<evidence type="ECO:0000313" key="7">
    <source>
        <dbReference type="EMBL" id="KAK7504182.1"/>
    </source>
</evidence>
<keyword evidence="8" id="KW-1185">Reference proteome</keyword>
<evidence type="ECO:0000256" key="1">
    <source>
        <dbReference type="ARBA" id="ARBA00001913"/>
    </source>
</evidence>
<evidence type="ECO:0000313" key="8">
    <source>
        <dbReference type="Proteomes" id="UP001519460"/>
    </source>
</evidence>
<dbReference type="PANTHER" id="PTHR42693:SF49">
    <property type="entry name" value="SULFATASE N-TERMINAL DOMAIN-CONTAINING PROTEIN"/>
    <property type="match status" value="1"/>
</dbReference>
<keyword evidence="4" id="KW-0472">Membrane</keyword>
<dbReference type="Gene3D" id="3.40.720.10">
    <property type="entry name" value="Alkaline Phosphatase, subunit A"/>
    <property type="match status" value="1"/>
</dbReference>
<evidence type="ECO:0000256" key="4">
    <source>
        <dbReference type="SAM" id="Phobius"/>
    </source>
</evidence>
<feature type="chain" id="PRO_5044741740" description="Sulfatase N-terminal domain-containing protein" evidence="5">
    <location>
        <begin position="24"/>
        <end position="570"/>
    </location>
</feature>
<dbReference type="PANTHER" id="PTHR42693">
    <property type="entry name" value="ARYLSULFATASE FAMILY MEMBER"/>
    <property type="match status" value="1"/>
</dbReference>
<keyword evidence="5" id="KW-0732">Signal</keyword>
<name>A0ABD0LXF8_9CAEN</name>
<dbReference type="Gene3D" id="1.10.287.550">
    <property type="entry name" value="Helix hairpin bin"/>
    <property type="match status" value="1"/>
</dbReference>
<keyword evidence="4" id="KW-0812">Transmembrane</keyword>
<feature type="transmembrane region" description="Helical" evidence="4">
    <location>
        <begin position="210"/>
        <end position="231"/>
    </location>
</feature>
<comment type="similarity">
    <text evidence="2">Belongs to the sulfatase family.</text>
</comment>
<comment type="cofactor">
    <cofactor evidence="1">
        <name>Ca(2+)</name>
        <dbReference type="ChEBI" id="CHEBI:29108"/>
    </cofactor>
</comment>